<reference evidence="4" key="2">
    <citation type="journal article" date="2016" name="Sci. Rep.">
        <title>Dictyocaulus viviparus genome, variome and transcriptome elucidate lungworm biology and support future intervention.</title>
        <authorList>
            <person name="McNulty S.N."/>
            <person name="Strube C."/>
            <person name="Rosa B.A."/>
            <person name="Martin J.C."/>
            <person name="Tyagi R."/>
            <person name="Choi Y.J."/>
            <person name="Wang Q."/>
            <person name="Hallsworth Pepin K."/>
            <person name="Zhang X."/>
            <person name="Ozersky P."/>
            <person name="Wilson R.K."/>
            <person name="Sternberg P.W."/>
            <person name="Gasser R.B."/>
            <person name="Mitreva M."/>
        </authorList>
    </citation>
    <scope>NUCLEOTIDE SEQUENCE [LARGE SCALE GENOMIC DNA]</scope>
    <source>
        <strain evidence="4">HannoverDv2000</strain>
    </source>
</reference>
<dbReference type="STRING" id="29172.A0A0D8XET1"/>
<sequence length="628" mass="73235">MSISEYTSPSSASSSREHSEALTSSRSSFLELFGFRKRTTARSVTSLEEQTKYATKKRKRRVSDDESSGIYANIDNSNHRQRQLRRSPRPVSYYPLEDSDDSDHPRTNLKAKSILNVHNNYDHTESLLRVDRETKLRHEKRNLQMEIEELKIRNQRLVEQLRDKSAQFSKLQFHAHQLDEHVEDRLRHFQHLVQSAKLDAVNVQQKMMNNLTSERSTHKACLERLEELQRENFTLMRSRYLDSDCNDILWQRKIDTLPSYETLYGFTQHVVKKYTDLKWLLLDRDRELNQAELDLIAAQSSLLVTHAQVKRGMNFFLPFKLQGTRIENSRRIISKKAIDHEKDLEGEFHSMFSKGRDVLFPAPSDVQPTTASNRIEHMKKEMSSNKNRKTPVQSVNLQTRRSSNRPMSLVEVEEQRCAQYSEEIKKNIVGHRQSKTETQNAENGRERALDAGCFPTSSLQDILYRSPMNTPVMSRRFSDKFSLTTYNEPEEIPKLNRNRRLDRGYSVDTHERTASDIRRKDELKVDNLQGNSGEVNDRRPSKIQRSQPVHLTRLKPPSQSAQRRAKMIAPRTTEYRISERMAAVEVLDLTSPACIREPSSCPSANGLTKPDKKSWFDKFRNMKRSQAR</sequence>
<feature type="region of interest" description="Disordered" evidence="2">
    <location>
        <begin position="52"/>
        <end position="107"/>
    </location>
</feature>
<feature type="region of interest" description="Disordered" evidence="2">
    <location>
        <begin position="380"/>
        <end position="410"/>
    </location>
</feature>
<name>A0A0D8XET1_DICVI</name>
<feature type="region of interest" description="Disordered" evidence="2">
    <location>
        <begin position="1"/>
        <end position="25"/>
    </location>
</feature>
<evidence type="ECO:0000256" key="2">
    <source>
        <dbReference type="SAM" id="MobiDB-lite"/>
    </source>
</evidence>
<accession>A0A0D8XET1</accession>
<keyword evidence="1" id="KW-0175">Coiled coil</keyword>
<dbReference type="EMBL" id="KN716691">
    <property type="protein sequence ID" value="KJH42237.1"/>
    <property type="molecule type" value="Genomic_DNA"/>
</dbReference>
<feature type="compositionally biased region" description="Low complexity" evidence="2">
    <location>
        <begin position="1"/>
        <end position="14"/>
    </location>
</feature>
<dbReference type="Proteomes" id="UP000053766">
    <property type="component" value="Unassembled WGS sequence"/>
</dbReference>
<dbReference type="OrthoDB" id="5804550at2759"/>
<evidence type="ECO:0000256" key="1">
    <source>
        <dbReference type="SAM" id="Coils"/>
    </source>
</evidence>
<feature type="compositionally biased region" description="Basic residues" evidence="2">
    <location>
        <begin position="79"/>
        <end position="88"/>
    </location>
</feature>
<feature type="compositionally biased region" description="Polar residues" evidence="2">
    <location>
        <begin position="390"/>
        <end position="406"/>
    </location>
</feature>
<evidence type="ECO:0000313" key="3">
    <source>
        <dbReference type="EMBL" id="KJH42237.1"/>
    </source>
</evidence>
<keyword evidence="4" id="KW-1185">Reference proteome</keyword>
<feature type="region of interest" description="Disordered" evidence="2">
    <location>
        <begin position="598"/>
        <end position="628"/>
    </location>
</feature>
<proteinExistence type="predicted"/>
<reference evidence="3 4" key="1">
    <citation type="submission" date="2013-11" db="EMBL/GenBank/DDBJ databases">
        <title>Draft genome of the bovine lungworm Dictyocaulus viviparus.</title>
        <authorList>
            <person name="Mitreva M."/>
        </authorList>
    </citation>
    <scope>NUCLEOTIDE SEQUENCE [LARGE SCALE GENOMIC DNA]</scope>
    <source>
        <strain evidence="3 4">HannoverDv2000</strain>
    </source>
</reference>
<protein>
    <submittedName>
        <fullName evidence="3">Uncharacterized protein</fullName>
    </submittedName>
</protein>
<feature type="coiled-coil region" evidence="1">
    <location>
        <begin position="133"/>
        <end position="167"/>
    </location>
</feature>
<dbReference type="AlphaFoldDB" id="A0A0D8XET1"/>
<evidence type="ECO:0000313" key="4">
    <source>
        <dbReference type="Proteomes" id="UP000053766"/>
    </source>
</evidence>
<feature type="compositionally biased region" description="Basic and acidic residues" evidence="2">
    <location>
        <begin position="609"/>
        <end position="620"/>
    </location>
</feature>
<gene>
    <name evidence="3" type="ORF">DICVIV_11773</name>
</gene>
<organism evidence="3 4">
    <name type="scientific">Dictyocaulus viviparus</name>
    <name type="common">Bovine lungworm</name>
    <dbReference type="NCBI Taxonomy" id="29172"/>
    <lineage>
        <taxon>Eukaryota</taxon>
        <taxon>Metazoa</taxon>
        <taxon>Ecdysozoa</taxon>
        <taxon>Nematoda</taxon>
        <taxon>Chromadorea</taxon>
        <taxon>Rhabditida</taxon>
        <taxon>Rhabditina</taxon>
        <taxon>Rhabditomorpha</taxon>
        <taxon>Strongyloidea</taxon>
        <taxon>Metastrongylidae</taxon>
        <taxon>Dictyocaulus</taxon>
    </lineage>
</organism>